<evidence type="ECO:0000313" key="1">
    <source>
        <dbReference type="EMBL" id="KAJ9119260.1"/>
    </source>
</evidence>
<evidence type="ECO:0000313" key="2">
    <source>
        <dbReference type="Proteomes" id="UP001234202"/>
    </source>
</evidence>
<sequence>MSIHDIERGYGGFEAQSSDEQVEAMRKGGGNEGEDLPLPEDEEEDDADANEDEEDNAYNTDGSREQGSDLTLSNSGSGDSGDSEDSQE</sequence>
<keyword evidence="2" id="KW-1185">Reference proteome</keyword>
<name>A0ACC2X5F1_9TREE</name>
<dbReference type="EMBL" id="JASBWV010000025">
    <property type="protein sequence ID" value="KAJ9119260.1"/>
    <property type="molecule type" value="Genomic_DNA"/>
</dbReference>
<comment type="caution">
    <text evidence="1">The sequence shown here is derived from an EMBL/GenBank/DDBJ whole genome shotgun (WGS) entry which is preliminary data.</text>
</comment>
<accession>A0ACC2X5F1</accession>
<protein>
    <submittedName>
        <fullName evidence="1">Uncharacterized protein</fullName>
    </submittedName>
</protein>
<reference evidence="1" key="1">
    <citation type="submission" date="2023-04" db="EMBL/GenBank/DDBJ databases">
        <title>Draft Genome sequencing of Naganishia species isolated from polar environments using Oxford Nanopore Technology.</title>
        <authorList>
            <person name="Leo P."/>
            <person name="Venkateswaran K."/>
        </authorList>
    </citation>
    <scope>NUCLEOTIDE SEQUENCE</scope>
    <source>
        <strain evidence="1">DBVPG 5303</strain>
    </source>
</reference>
<organism evidence="1 2">
    <name type="scientific">Naganishia onofrii</name>
    <dbReference type="NCBI Taxonomy" id="1851511"/>
    <lineage>
        <taxon>Eukaryota</taxon>
        <taxon>Fungi</taxon>
        <taxon>Dikarya</taxon>
        <taxon>Basidiomycota</taxon>
        <taxon>Agaricomycotina</taxon>
        <taxon>Tremellomycetes</taxon>
        <taxon>Filobasidiales</taxon>
        <taxon>Filobasidiaceae</taxon>
        <taxon>Naganishia</taxon>
    </lineage>
</organism>
<gene>
    <name evidence="1" type="ORF">QFC24_005731</name>
</gene>
<dbReference type="Proteomes" id="UP001234202">
    <property type="component" value="Unassembled WGS sequence"/>
</dbReference>
<proteinExistence type="predicted"/>